<dbReference type="OrthoDB" id="9810718at2"/>
<dbReference type="InterPro" id="IPR008928">
    <property type="entry name" value="6-hairpin_glycosidase_sf"/>
</dbReference>
<dbReference type="EMBL" id="RHFN01000025">
    <property type="protein sequence ID" value="ROU11174.1"/>
    <property type="molecule type" value="Genomic_DNA"/>
</dbReference>
<gene>
    <name evidence="1" type="ORF">EB837_19550</name>
</gene>
<dbReference type="GO" id="GO:0016874">
    <property type="term" value="F:ligase activity"/>
    <property type="evidence" value="ECO:0007669"/>
    <property type="project" value="UniProtKB-KW"/>
</dbReference>
<proteinExistence type="predicted"/>
<dbReference type="RefSeq" id="WP_123652299.1">
    <property type="nucleotide sequence ID" value="NZ_RHFN01000025.1"/>
</dbReference>
<sequence length="549" mass="62805">MAADDPSLLQAVEALLPQPLASPYPPWVLFLSVGNPDARAEVSHGCGSSFHEAWRRALAGLTLTNARWLRVDVVEWVEALSWETLQAVFSATKRSYFRFGLSFDAGFHHALLEQELMGNAILYNTALEQTCSNPSNLAVYASSRFAMPLSFPHSADKPIWRFTTRSLFYEEGQRYAICPQGAESGYRQLDAWPAEHLSGAITSASDYLAAQVQPNGRYDYGWFPCFDRAIPTYNALRHASATYALLESWELTRSASQFAAIERALNYLTTQLIHSRLLPNGRMADFLVDEDNEVKLGGNAVAILALAKYSELTGDTRYFGQMARLAQTLRFMQDPASGAFVHVLNFPDLTLKAVERIIYYDGEAAFALMRLYALTGQSEWLESVERAFDSFIARGHWRAHDHWLSYCVNELVAFRPLEKYFQFGLDNVRDHLDFVLERSTTFPTLLELMMASRSMLVRLQASQHHHLLIDFEWEKFERALAYRARYLMNGFFWPELAMFFANPQRIVGSFFIRHHAWRVRIDDVEHYLSGYVAWFKSLRDSAERVRGKN</sequence>
<dbReference type="GO" id="GO:0005975">
    <property type="term" value="P:carbohydrate metabolic process"/>
    <property type="evidence" value="ECO:0007669"/>
    <property type="project" value="InterPro"/>
</dbReference>
<dbReference type="Proteomes" id="UP000268051">
    <property type="component" value="Unassembled WGS sequence"/>
</dbReference>
<accession>A0A3N2RUJ4</accession>
<evidence type="ECO:0000313" key="1">
    <source>
        <dbReference type="EMBL" id="ROU11174.1"/>
    </source>
</evidence>
<dbReference type="AlphaFoldDB" id="A0A3N2RUJ4"/>
<name>A0A3N2RUJ4_9ENTR</name>
<dbReference type="SUPFAM" id="SSF48208">
    <property type="entry name" value="Six-hairpin glycosidases"/>
    <property type="match status" value="1"/>
</dbReference>
<protein>
    <submittedName>
        <fullName evidence="1">Mur ligase</fullName>
    </submittedName>
</protein>
<evidence type="ECO:0000313" key="2">
    <source>
        <dbReference type="Proteomes" id="UP000268051"/>
    </source>
</evidence>
<reference evidence="1 2" key="1">
    <citation type="submission" date="2018-10" db="EMBL/GenBank/DDBJ databases">
        <title>Horizontal transference of carbapenem resistance between Klebsiella pneumoniae and Kluyvera ascorbata during abdominal infection: a case report.</title>
        <authorList>
            <person name="Raro O.H.F."/>
            <person name="Lima-Morales D."/>
            <person name="Barth A.L."/>
            <person name="Paim T.G.S."/>
            <person name="Mott M.P."/>
            <person name="Riche C.V.W."/>
            <person name="Teixeira U.F."/>
            <person name="Waechter F."/>
            <person name="Dias C.A.G."/>
        </authorList>
    </citation>
    <scope>NUCLEOTIDE SEQUENCE [LARGE SCALE GENOMIC DNA]</scope>
    <source>
        <strain evidence="1 2">OT2</strain>
    </source>
</reference>
<keyword evidence="1" id="KW-0436">Ligase</keyword>
<comment type="caution">
    <text evidence="1">The sequence shown here is derived from an EMBL/GenBank/DDBJ whole genome shotgun (WGS) entry which is preliminary data.</text>
</comment>
<organism evidence="1 2">
    <name type="scientific">Kluyvera ascorbata</name>
    <dbReference type="NCBI Taxonomy" id="51288"/>
    <lineage>
        <taxon>Bacteria</taxon>
        <taxon>Pseudomonadati</taxon>
        <taxon>Pseudomonadota</taxon>
        <taxon>Gammaproteobacteria</taxon>
        <taxon>Enterobacterales</taxon>
        <taxon>Enterobacteriaceae</taxon>
        <taxon>Kluyvera</taxon>
    </lineage>
</organism>